<feature type="transmembrane region" description="Helical" evidence="8">
    <location>
        <begin position="88"/>
        <end position="107"/>
    </location>
</feature>
<evidence type="ECO:0000259" key="9">
    <source>
        <dbReference type="Pfam" id="PF13231"/>
    </source>
</evidence>
<feature type="transmembrane region" description="Helical" evidence="8">
    <location>
        <begin position="341"/>
        <end position="362"/>
    </location>
</feature>
<dbReference type="PANTHER" id="PTHR33908">
    <property type="entry name" value="MANNOSYLTRANSFERASE YKCB-RELATED"/>
    <property type="match status" value="1"/>
</dbReference>
<evidence type="ECO:0000256" key="3">
    <source>
        <dbReference type="ARBA" id="ARBA00022676"/>
    </source>
</evidence>
<feature type="transmembrane region" description="Helical" evidence="8">
    <location>
        <begin position="206"/>
        <end position="224"/>
    </location>
</feature>
<evidence type="ECO:0000256" key="4">
    <source>
        <dbReference type="ARBA" id="ARBA00022679"/>
    </source>
</evidence>
<keyword evidence="7 8" id="KW-0472">Membrane</keyword>
<evidence type="ECO:0000256" key="7">
    <source>
        <dbReference type="ARBA" id="ARBA00023136"/>
    </source>
</evidence>
<dbReference type="InterPro" id="IPR038731">
    <property type="entry name" value="RgtA/B/C-like"/>
</dbReference>
<dbReference type="GO" id="GO:0009103">
    <property type="term" value="P:lipopolysaccharide biosynthetic process"/>
    <property type="evidence" value="ECO:0007669"/>
    <property type="project" value="UniProtKB-ARBA"/>
</dbReference>
<keyword evidence="4" id="KW-0808">Transferase</keyword>
<comment type="subcellular location">
    <subcellularLocation>
        <location evidence="1">Cell membrane</location>
        <topology evidence="1">Multi-pass membrane protein</topology>
    </subcellularLocation>
</comment>
<evidence type="ECO:0000256" key="6">
    <source>
        <dbReference type="ARBA" id="ARBA00022989"/>
    </source>
</evidence>
<feature type="transmembrane region" description="Helical" evidence="8">
    <location>
        <begin position="257"/>
        <end position="277"/>
    </location>
</feature>
<feature type="transmembrane region" description="Helical" evidence="8">
    <location>
        <begin position="165"/>
        <end position="194"/>
    </location>
</feature>
<dbReference type="InterPro" id="IPR050297">
    <property type="entry name" value="LipidA_mod_glycosyltrf_83"/>
</dbReference>
<accession>A0A7V8NVF5</accession>
<evidence type="ECO:0000256" key="8">
    <source>
        <dbReference type="SAM" id="Phobius"/>
    </source>
</evidence>
<gene>
    <name evidence="10" type="ORF">HRJ53_24525</name>
</gene>
<keyword evidence="6 8" id="KW-1133">Transmembrane helix</keyword>
<feature type="domain" description="Glycosyltransferase RgtA/B/C/D-like" evidence="9">
    <location>
        <begin position="67"/>
        <end position="224"/>
    </location>
</feature>
<sequence length="370" mass="41176">MEAKSEFMRLAGVCKRMIATDTGALILSALSLVALHSATNNQYGFHRDELATIDDARFLDWGYVVYPPVTPFIARVALTLFGPSMIGLRFFGALAAGIAMVLTGLMAREIGGKRPAQLVAAWAAAIAGPAVFLGSVFQYVSFDYLWWVLAAWIIIRLLKSENQRWWLALGAVVGLGMMTKYTMAFFLAGIAGGIVLTRPRWLLNRWLWYGAAAATLVFLPNLIWQVRHHFITLDFLKFIHARDVGRGRTNGFLPAQVWSITSPVTVPLWIAGLYFLLVRPEGKRYRMIGWMYLIPLALFLIAKGRPYYLSPAYPMLLAAGAVWGERWWEALSPVAAHTVRGVVRTSLVISGIVVGLLVLPLAPPGSRWWR</sequence>
<organism evidence="10 11">
    <name type="scientific">Candidatus Acidiferrum panamense</name>
    <dbReference type="NCBI Taxonomy" id="2741543"/>
    <lineage>
        <taxon>Bacteria</taxon>
        <taxon>Pseudomonadati</taxon>
        <taxon>Acidobacteriota</taxon>
        <taxon>Terriglobia</taxon>
        <taxon>Candidatus Acidiferrales</taxon>
        <taxon>Candidatus Acidiferrum</taxon>
    </lineage>
</organism>
<keyword evidence="2" id="KW-1003">Cell membrane</keyword>
<dbReference type="Proteomes" id="UP000567293">
    <property type="component" value="Unassembled WGS sequence"/>
</dbReference>
<keyword evidence="3" id="KW-0328">Glycosyltransferase</keyword>
<evidence type="ECO:0000256" key="1">
    <source>
        <dbReference type="ARBA" id="ARBA00004651"/>
    </source>
</evidence>
<dbReference type="AlphaFoldDB" id="A0A7V8NVF5"/>
<feature type="transmembrane region" description="Helical" evidence="8">
    <location>
        <begin position="289"/>
        <end position="308"/>
    </location>
</feature>
<dbReference type="EMBL" id="JACDQQ010002374">
    <property type="protein sequence ID" value="MBA0088163.1"/>
    <property type="molecule type" value="Genomic_DNA"/>
</dbReference>
<dbReference type="GO" id="GO:0005886">
    <property type="term" value="C:plasma membrane"/>
    <property type="evidence" value="ECO:0007669"/>
    <property type="project" value="UniProtKB-SubCell"/>
</dbReference>
<proteinExistence type="predicted"/>
<keyword evidence="11" id="KW-1185">Reference proteome</keyword>
<keyword evidence="5 8" id="KW-0812">Transmembrane</keyword>
<comment type="caution">
    <text evidence="10">The sequence shown here is derived from an EMBL/GenBank/DDBJ whole genome shotgun (WGS) entry which is preliminary data.</text>
</comment>
<dbReference type="PANTHER" id="PTHR33908:SF11">
    <property type="entry name" value="MEMBRANE PROTEIN"/>
    <property type="match status" value="1"/>
</dbReference>
<feature type="transmembrane region" description="Helical" evidence="8">
    <location>
        <begin position="119"/>
        <end position="137"/>
    </location>
</feature>
<evidence type="ECO:0000313" key="11">
    <source>
        <dbReference type="Proteomes" id="UP000567293"/>
    </source>
</evidence>
<evidence type="ECO:0000313" key="10">
    <source>
        <dbReference type="EMBL" id="MBA0088163.1"/>
    </source>
</evidence>
<evidence type="ECO:0000256" key="5">
    <source>
        <dbReference type="ARBA" id="ARBA00022692"/>
    </source>
</evidence>
<dbReference type="GO" id="GO:0016763">
    <property type="term" value="F:pentosyltransferase activity"/>
    <property type="evidence" value="ECO:0007669"/>
    <property type="project" value="TreeGrafter"/>
</dbReference>
<name>A0A7V8NVF5_9BACT</name>
<reference evidence="10" key="1">
    <citation type="submission" date="2020-06" db="EMBL/GenBank/DDBJ databases">
        <title>Legume-microbial interactions unlock mineral nutrients during tropical forest succession.</title>
        <authorList>
            <person name="Epihov D.Z."/>
        </authorList>
    </citation>
    <scope>NUCLEOTIDE SEQUENCE [LARGE SCALE GENOMIC DNA]</scope>
    <source>
        <strain evidence="10">Pan2503</strain>
    </source>
</reference>
<evidence type="ECO:0000256" key="2">
    <source>
        <dbReference type="ARBA" id="ARBA00022475"/>
    </source>
</evidence>
<protein>
    <submittedName>
        <fullName evidence="10">Glycosyltransferase family 39 protein</fullName>
    </submittedName>
</protein>
<feature type="non-terminal residue" evidence="10">
    <location>
        <position position="370"/>
    </location>
</feature>
<dbReference type="Pfam" id="PF13231">
    <property type="entry name" value="PMT_2"/>
    <property type="match status" value="1"/>
</dbReference>